<feature type="transmembrane region" description="Helical" evidence="2">
    <location>
        <begin position="712"/>
        <end position="736"/>
    </location>
</feature>
<feature type="compositionally biased region" description="Basic and acidic residues" evidence="1">
    <location>
        <begin position="244"/>
        <end position="258"/>
    </location>
</feature>
<feature type="compositionally biased region" description="Basic and acidic residues" evidence="1">
    <location>
        <begin position="280"/>
        <end position="291"/>
    </location>
</feature>
<keyword evidence="2" id="KW-0472">Membrane</keyword>
<keyword evidence="4" id="KW-1185">Reference proteome</keyword>
<evidence type="ECO:0000313" key="4">
    <source>
        <dbReference type="Proteomes" id="UP000823941"/>
    </source>
</evidence>
<feature type="region of interest" description="Disordered" evidence="1">
    <location>
        <begin position="243"/>
        <end position="262"/>
    </location>
</feature>
<proteinExistence type="predicted"/>
<accession>A0ABQ7R6G7</accession>
<dbReference type="EMBL" id="JAHIBW010000002">
    <property type="protein sequence ID" value="KAG7312884.1"/>
    <property type="molecule type" value="Genomic_DNA"/>
</dbReference>
<evidence type="ECO:0000313" key="3">
    <source>
        <dbReference type="EMBL" id="KAG7312884.1"/>
    </source>
</evidence>
<feature type="region of interest" description="Disordered" evidence="1">
    <location>
        <begin position="276"/>
        <end position="295"/>
    </location>
</feature>
<protein>
    <submittedName>
        <fullName evidence="3">Uncharacterized protein</fullName>
    </submittedName>
</protein>
<evidence type="ECO:0000256" key="2">
    <source>
        <dbReference type="SAM" id="Phobius"/>
    </source>
</evidence>
<name>A0ABQ7R6G7_PLUXY</name>
<feature type="region of interest" description="Disordered" evidence="1">
    <location>
        <begin position="16"/>
        <end position="36"/>
    </location>
</feature>
<gene>
    <name evidence="3" type="ORF">JYU34_001270</name>
</gene>
<sequence>MEVVDYQIIKCPYRNKTEKSDKSNPPLKISSTHPHKGNKLTFYENIETHKDVSRNISPNRAPKRVISEQMFSTKVDKKPSTQNILICDDGCCSYKRNKNPQSNREGSTKNKGLCPTKYEENRKSYDSTKKDSINERQSYDAKIRCPYFKRKCGKEKKLVNFEDEFPLDKKRSKLICHKEKHSFDEYNNNHFTNEEKIRCPYLREKGPIEVVNSPYKHSFKEEKYSNTKDKKFILKAKNKASKRVTSEEHFPPKVDKKPSPQNRLICDDGSCFYKQNKSPESNREESNENKRLCPTKKYPYEEKRKSYDSTQKDSINEKQPYDAKIRCPYFKQNCGIEKESAHFEDESPLNKRRSKLICNKEKRSFDEYNNNHFTNEEKLRCPYFREKCPIEVVNSPYKDKRSSKEEKYSKGKGKKNTLKAKRIKCPYFNKEKHPKDKEEKYSYSKGKKNTLKAKRIKCPYFKEKNPKDKGKRCPYFRTKCPADGNFNIKDTKYPKKVCFDDGPHCPYYKQKCPAKERMDFSNRPSPYKNQGDYKSYEDCNFNYPEDKYSYIENIYSYDDNQDIVCQKPKEKTPYKALKLPHNDNFYPQNQCPYPKTEEPRAKSNPRSHETYPQNQYNPCPCHKTKCNSKEQNQLLNERCFCNYYEPCYCGPKDPCYKNYYRYLYGPCFSCARYFNCCFSLCHNVNHTLLNLICFRYCLCKCGYCCRPNPFYYYYYMNSFAHVAAIAVASGIFWFLFGAKLALPYYYAVRDAFTNQFPTELGGMSLPPVSTPLPILEVRRKVREPRIVKFCFKQHELLNVAEKGASSDGVVNVVMSALWIEVVFVVLDIL</sequence>
<organism evidence="3 4">
    <name type="scientific">Plutella xylostella</name>
    <name type="common">Diamondback moth</name>
    <name type="synonym">Plutella maculipennis</name>
    <dbReference type="NCBI Taxonomy" id="51655"/>
    <lineage>
        <taxon>Eukaryota</taxon>
        <taxon>Metazoa</taxon>
        <taxon>Ecdysozoa</taxon>
        <taxon>Arthropoda</taxon>
        <taxon>Hexapoda</taxon>
        <taxon>Insecta</taxon>
        <taxon>Pterygota</taxon>
        <taxon>Neoptera</taxon>
        <taxon>Endopterygota</taxon>
        <taxon>Lepidoptera</taxon>
        <taxon>Glossata</taxon>
        <taxon>Ditrysia</taxon>
        <taxon>Yponomeutoidea</taxon>
        <taxon>Plutellidae</taxon>
        <taxon>Plutella</taxon>
    </lineage>
</organism>
<keyword evidence="2" id="KW-1133">Transmembrane helix</keyword>
<comment type="caution">
    <text evidence="3">The sequence shown here is derived from an EMBL/GenBank/DDBJ whole genome shotgun (WGS) entry which is preliminary data.</text>
</comment>
<evidence type="ECO:0000256" key="1">
    <source>
        <dbReference type="SAM" id="MobiDB-lite"/>
    </source>
</evidence>
<keyword evidence="2" id="KW-0812">Transmembrane</keyword>
<dbReference type="Proteomes" id="UP000823941">
    <property type="component" value="Chromosome 2"/>
</dbReference>
<reference evidence="3 4" key="1">
    <citation type="submission" date="2021-06" db="EMBL/GenBank/DDBJ databases">
        <title>A haploid diamondback moth (Plutella xylostella L.) genome assembly resolves 31 chromosomes and identifies a diamide resistance mutation.</title>
        <authorList>
            <person name="Ward C.M."/>
            <person name="Perry K.D."/>
            <person name="Baker G."/>
            <person name="Powis K."/>
            <person name="Heckel D.G."/>
            <person name="Baxter S.W."/>
        </authorList>
    </citation>
    <scope>NUCLEOTIDE SEQUENCE [LARGE SCALE GENOMIC DNA]</scope>
    <source>
        <strain evidence="3 4">LV</strain>
        <tissue evidence="3">Single pupa</tissue>
    </source>
</reference>